<evidence type="ECO:0000313" key="6">
    <source>
        <dbReference type="EMBL" id="QIM67291.1"/>
    </source>
</evidence>
<evidence type="ECO:0000256" key="4">
    <source>
        <dbReference type="ARBA" id="ARBA00013078"/>
    </source>
</evidence>
<keyword evidence="7" id="KW-1185">Reference proteome</keyword>
<gene>
    <name evidence="6" type="ORF">A4G16_07875</name>
    <name evidence="5" type="ORF">AK33_10730</name>
</gene>
<protein>
    <recommendedName>
        <fullName evidence="4">phosphoglycolate phosphatase</fullName>
        <ecNumber evidence="4">3.1.3.18</ecNumber>
    </recommendedName>
</protein>
<dbReference type="Proteomes" id="UP000501366">
    <property type="component" value="Chromosome"/>
</dbReference>
<dbReference type="OrthoDB" id="9796026at2"/>
<evidence type="ECO:0000313" key="7">
    <source>
        <dbReference type="Proteomes" id="UP000054123"/>
    </source>
</evidence>
<evidence type="ECO:0000313" key="8">
    <source>
        <dbReference type="Proteomes" id="UP000501366"/>
    </source>
</evidence>
<dbReference type="InterPro" id="IPR041492">
    <property type="entry name" value="HAD_2"/>
</dbReference>
<dbReference type="Gene3D" id="1.10.150.240">
    <property type="entry name" value="Putative phosphatase, domain 2"/>
    <property type="match status" value="1"/>
</dbReference>
<dbReference type="STRING" id="1122190.GCA_000621105_01857"/>
<dbReference type="InterPro" id="IPR023214">
    <property type="entry name" value="HAD_sf"/>
</dbReference>
<accession>A0A011P4I8</accession>
<comment type="similarity">
    <text evidence="3">Belongs to the HAD-like hydrolase superfamily. CbbY/CbbZ/Gph/YieH family.</text>
</comment>
<dbReference type="PATRIC" id="fig|1450449.3.peg.2140"/>
<dbReference type="SUPFAM" id="SSF56784">
    <property type="entry name" value="HAD-like"/>
    <property type="match status" value="1"/>
</dbReference>
<dbReference type="KEGG" id="mgra:A4G16_07875"/>
<name>A0A011P4I8_9PAST</name>
<comment type="catalytic activity">
    <reaction evidence="1">
        <text>2-phosphoglycolate + H2O = glycolate + phosphate</text>
        <dbReference type="Rhea" id="RHEA:14369"/>
        <dbReference type="ChEBI" id="CHEBI:15377"/>
        <dbReference type="ChEBI" id="CHEBI:29805"/>
        <dbReference type="ChEBI" id="CHEBI:43474"/>
        <dbReference type="ChEBI" id="CHEBI:58033"/>
        <dbReference type="EC" id="3.1.3.18"/>
    </reaction>
</comment>
<dbReference type="InterPro" id="IPR036412">
    <property type="entry name" value="HAD-like_sf"/>
</dbReference>
<evidence type="ECO:0000256" key="1">
    <source>
        <dbReference type="ARBA" id="ARBA00000830"/>
    </source>
</evidence>
<sequence>MTEFTPKHDFIVCIDSDGCAMDTMNIKHEICFGPYAVEVFSIEDKSRFIEIWNRINLYSQTRGINRFKGLILSLEEYGYDKDFKQLKNWVNTTQELSNRSLIQELQANNSPDLKLALTWSEKVNDGVKTLHSQDKPFHLVKRSLAIIKEFADIAVVSSANNEAIIDEWTRHGLLPFVDIVYGQDEGTKTFCLNQLKQYGYQPNQILMVGDSPGDLNSAYEAGVNFFPILCGIEDESWDRLILETLGKLVYQNFDDAYQAQLIEKFNTNLAA</sequence>
<dbReference type="AlphaFoldDB" id="A0A011P4I8"/>
<dbReference type="GO" id="GO:0006281">
    <property type="term" value="P:DNA repair"/>
    <property type="evidence" value="ECO:0007669"/>
    <property type="project" value="TreeGrafter"/>
</dbReference>
<dbReference type="PANTHER" id="PTHR43434:SF1">
    <property type="entry name" value="PHOSPHOGLYCOLATE PHOSPHATASE"/>
    <property type="match status" value="1"/>
</dbReference>
<dbReference type="RefSeq" id="WP_027073699.1">
    <property type="nucleotide sequence ID" value="NZ_AVSP01000011.1"/>
</dbReference>
<comment type="pathway">
    <text evidence="2">Organic acid metabolism; glycolate biosynthesis; glycolate from 2-phosphoglycolate: step 1/1.</text>
</comment>
<dbReference type="Pfam" id="PF13419">
    <property type="entry name" value="HAD_2"/>
    <property type="match status" value="1"/>
</dbReference>
<dbReference type="Proteomes" id="UP000054123">
    <property type="component" value="Unassembled WGS sequence"/>
</dbReference>
<dbReference type="EMBL" id="JANJ01000008">
    <property type="protein sequence ID" value="EXI61414.1"/>
    <property type="molecule type" value="Genomic_DNA"/>
</dbReference>
<dbReference type="Gene3D" id="3.40.50.1000">
    <property type="entry name" value="HAD superfamily/HAD-like"/>
    <property type="match status" value="1"/>
</dbReference>
<dbReference type="InterPro" id="IPR023198">
    <property type="entry name" value="PGP-like_dom2"/>
</dbReference>
<dbReference type="InterPro" id="IPR050155">
    <property type="entry name" value="HAD-like_hydrolase_sf"/>
</dbReference>
<dbReference type="GO" id="GO:0008967">
    <property type="term" value="F:phosphoglycolate phosphatase activity"/>
    <property type="evidence" value="ECO:0007669"/>
    <property type="project" value="UniProtKB-EC"/>
</dbReference>
<reference evidence="5 7" key="1">
    <citation type="journal article" date="2014" name="Genome Announc.">
        <title>Genome Sequence of a Presumptive Mannheimia haemolytica Strain with an A1/A6-Cross-Reactive Serotype from a White-Tailed Deer (Odocoileus virginianus).</title>
        <authorList>
            <person name="Lawrence P.K."/>
            <person name="Bey R.F."/>
            <person name="Wiener B."/>
            <person name="Kittichotirat W."/>
            <person name="Bumgarner R.E."/>
        </authorList>
    </citation>
    <scope>NUCLEOTIDE SEQUENCE [LARGE SCALE GENOMIC DNA]</scope>
    <source>
        <strain evidence="5 7">PKL10</strain>
    </source>
</reference>
<evidence type="ECO:0000256" key="3">
    <source>
        <dbReference type="ARBA" id="ARBA00006171"/>
    </source>
</evidence>
<proteinExistence type="inferred from homology"/>
<evidence type="ECO:0000313" key="5">
    <source>
        <dbReference type="EMBL" id="EXI61414.1"/>
    </source>
</evidence>
<reference evidence="6 8" key="2">
    <citation type="submission" date="2016-03" db="EMBL/GenBank/DDBJ databases">
        <authorList>
            <person name="Bojesen A.M."/>
            <person name="Planet P."/>
            <person name="Hansen M.J."/>
        </authorList>
    </citation>
    <scope>NUCLEOTIDE SEQUENCE [LARGE SCALE GENOMIC DNA]</scope>
    <source>
        <strain evidence="6 8">B 234/94</strain>
    </source>
</reference>
<dbReference type="GO" id="GO:0005829">
    <property type="term" value="C:cytosol"/>
    <property type="evidence" value="ECO:0007669"/>
    <property type="project" value="TreeGrafter"/>
</dbReference>
<evidence type="ECO:0000256" key="2">
    <source>
        <dbReference type="ARBA" id="ARBA00004818"/>
    </source>
</evidence>
<dbReference type="EMBL" id="CP015030">
    <property type="protein sequence ID" value="QIM67291.1"/>
    <property type="molecule type" value="Genomic_DNA"/>
</dbReference>
<organism evidence="5 7">
    <name type="scientific">Mannheimia granulomatis</name>
    <dbReference type="NCBI Taxonomy" id="85402"/>
    <lineage>
        <taxon>Bacteria</taxon>
        <taxon>Pseudomonadati</taxon>
        <taxon>Pseudomonadota</taxon>
        <taxon>Gammaproteobacteria</taxon>
        <taxon>Pasteurellales</taxon>
        <taxon>Pasteurellaceae</taxon>
        <taxon>Mannheimia</taxon>
    </lineage>
</organism>
<dbReference type="PANTHER" id="PTHR43434">
    <property type="entry name" value="PHOSPHOGLYCOLATE PHOSPHATASE"/>
    <property type="match status" value="1"/>
</dbReference>
<dbReference type="EC" id="3.1.3.18" evidence="4"/>